<dbReference type="OrthoDB" id="2987506at2759"/>
<accession>A0A5C3LUJ5</accession>
<evidence type="ECO:0000313" key="2">
    <source>
        <dbReference type="Proteomes" id="UP000308652"/>
    </source>
</evidence>
<evidence type="ECO:0000313" key="1">
    <source>
        <dbReference type="EMBL" id="TFK35756.1"/>
    </source>
</evidence>
<reference evidence="1 2" key="1">
    <citation type="journal article" date="2019" name="Nat. Ecol. Evol.">
        <title>Megaphylogeny resolves global patterns of mushroom evolution.</title>
        <authorList>
            <person name="Varga T."/>
            <person name="Krizsan K."/>
            <person name="Foldi C."/>
            <person name="Dima B."/>
            <person name="Sanchez-Garcia M."/>
            <person name="Sanchez-Ramirez S."/>
            <person name="Szollosi G.J."/>
            <person name="Szarkandi J.G."/>
            <person name="Papp V."/>
            <person name="Albert L."/>
            <person name="Andreopoulos W."/>
            <person name="Angelini C."/>
            <person name="Antonin V."/>
            <person name="Barry K.W."/>
            <person name="Bougher N.L."/>
            <person name="Buchanan P."/>
            <person name="Buyck B."/>
            <person name="Bense V."/>
            <person name="Catcheside P."/>
            <person name="Chovatia M."/>
            <person name="Cooper J."/>
            <person name="Damon W."/>
            <person name="Desjardin D."/>
            <person name="Finy P."/>
            <person name="Geml J."/>
            <person name="Haridas S."/>
            <person name="Hughes K."/>
            <person name="Justo A."/>
            <person name="Karasinski D."/>
            <person name="Kautmanova I."/>
            <person name="Kiss B."/>
            <person name="Kocsube S."/>
            <person name="Kotiranta H."/>
            <person name="LaButti K.M."/>
            <person name="Lechner B.E."/>
            <person name="Liimatainen K."/>
            <person name="Lipzen A."/>
            <person name="Lukacs Z."/>
            <person name="Mihaltcheva S."/>
            <person name="Morgado L.N."/>
            <person name="Niskanen T."/>
            <person name="Noordeloos M.E."/>
            <person name="Ohm R.A."/>
            <person name="Ortiz-Santana B."/>
            <person name="Ovrebo C."/>
            <person name="Racz N."/>
            <person name="Riley R."/>
            <person name="Savchenko A."/>
            <person name="Shiryaev A."/>
            <person name="Soop K."/>
            <person name="Spirin V."/>
            <person name="Szebenyi C."/>
            <person name="Tomsovsky M."/>
            <person name="Tulloss R.E."/>
            <person name="Uehling J."/>
            <person name="Grigoriev I.V."/>
            <person name="Vagvolgyi C."/>
            <person name="Papp T."/>
            <person name="Martin F.M."/>
            <person name="Miettinen O."/>
            <person name="Hibbett D.S."/>
            <person name="Nagy L.G."/>
        </authorList>
    </citation>
    <scope>NUCLEOTIDE SEQUENCE [LARGE SCALE GENOMIC DNA]</scope>
    <source>
        <strain evidence="1 2">CBS 166.37</strain>
    </source>
</reference>
<keyword evidence="2" id="KW-1185">Reference proteome</keyword>
<dbReference type="AlphaFoldDB" id="A0A5C3LUJ5"/>
<name>A0A5C3LUJ5_9AGAR</name>
<sequence>MSPLRSRAPKPLYTLVVEIANNQMETLKEGGFNLCVAKKANGAYTVVWSGKSDYLHENTFSWEEDYQVFGLNKFKLGALVKAETNEVDIAFGQTCTLDSAGVMSPATGPTDDSGVFTVKNEFGKICLGVNQKLNGTFLPVFVSPTVISGTATFEPIVEVKVWLQSHTETSTMIFNADEPGIEVSYAGDISKTVAYEGKVGLGQWVQK</sequence>
<protein>
    <submittedName>
        <fullName evidence="1">Uncharacterized protein</fullName>
    </submittedName>
</protein>
<dbReference type="Proteomes" id="UP000308652">
    <property type="component" value="Unassembled WGS sequence"/>
</dbReference>
<dbReference type="EMBL" id="ML213619">
    <property type="protein sequence ID" value="TFK35756.1"/>
    <property type="molecule type" value="Genomic_DNA"/>
</dbReference>
<proteinExistence type="predicted"/>
<organism evidence="1 2">
    <name type="scientific">Crucibulum laeve</name>
    <dbReference type="NCBI Taxonomy" id="68775"/>
    <lineage>
        <taxon>Eukaryota</taxon>
        <taxon>Fungi</taxon>
        <taxon>Dikarya</taxon>
        <taxon>Basidiomycota</taxon>
        <taxon>Agaricomycotina</taxon>
        <taxon>Agaricomycetes</taxon>
        <taxon>Agaricomycetidae</taxon>
        <taxon>Agaricales</taxon>
        <taxon>Agaricineae</taxon>
        <taxon>Nidulariaceae</taxon>
        <taxon>Crucibulum</taxon>
    </lineage>
</organism>
<gene>
    <name evidence="1" type="ORF">BDQ12DRAFT_668379</name>
</gene>